<evidence type="ECO:0000313" key="4">
    <source>
        <dbReference type="EMBL" id="CCO18793.1"/>
    </source>
</evidence>
<accession>K8FAZ9</accession>
<dbReference type="Proteomes" id="UP000198341">
    <property type="component" value="Chromosome 12"/>
</dbReference>
<feature type="region of interest" description="Disordered" evidence="2">
    <location>
        <begin position="294"/>
        <end position="315"/>
    </location>
</feature>
<evidence type="ECO:0000256" key="1">
    <source>
        <dbReference type="SAM" id="Coils"/>
    </source>
</evidence>
<keyword evidence="5" id="KW-1185">Reference proteome</keyword>
<feature type="compositionally biased region" description="Basic and acidic residues" evidence="2">
    <location>
        <begin position="294"/>
        <end position="310"/>
    </location>
</feature>
<organism evidence="4 5">
    <name type="scientific">Bathycoccus prasinos</name>
    <dbReference type="NCBI Taxonomy" id="41875"/>
    <lineage>
        <taxon>Eukaryota</taxon>
        <taxon>Viridiplantae</taxon>
        <taxon>Chlorophyta</taxon>
        <taxon>Mamiellophyceae</taxon>
        <taxon>Mamiellales</taxon>
        <taxon>Bathycoccaceae</taxon>
        <taxon>Bathycoccus</taxon>
    </lineage>
</organism>
<dbReference type="OrthoDB" id="10255522at2759"/>
<evidence type="ECO:0000256" key="2">
    <source>
        <dbReference type="SAM" id="MobiDB-lite"/>
    </source>
</evidence>
<keyword evidence="3" id="KW-0472">Membrane</keyword>
<keyword evidence="1" id="KW-0175">Coiled coil</keyword>
<evidence type="ECO:0000256" key="3">
    <source>
        <dbReference type="SAM" id="Phobius"/>
    </source>
</evidence>
<keyword evidence="3" id="KW-1133">Transmembrane helix</keyword>
<evidence type="ECO:0000313" key="5">
    <source>
        <dbReference type="Proteomes" id="UP000198341"/>
    </source>
</evidence>
<dbReference type="GeneID" id="19012353"/>
<feature type="region of interest" description="Disordered" evidence="2">
    <location>
        <begin position="136"/>
        <end position="227"/>
    </location>
</feature>
<gene>
    <name evidence="4" type="ordered locus">Bathy12g00600</name>
</gene>
<protein>
    <submittedName>
        <fullName evidence="4">M protein repeat-containing protein</fullName>
    </submittedName>
</protein>
<dbReference type="RefSeq" id="XP_007509678.1">
    <property type="nucleotide sequence ID" value="XM_007509616.1"/>
</dbReference>
<sequence>MDFFLEKCATKANTNDRKDDDSSKQLFLEDLDDDIMAVITTTTPLSAKDSMKLADRLIEVSSETISRRERVFEERMEQMERKNRILEEKLLLMTTPKSEKNDGTDDAKMSSERVVASFTSFTSSPEGAAEVQKTLFTTRQQQQQQQQQETTTKTTSKNHHHLPSHTPGIPSISLSPPRGQTMRADASEFSPPFSNSRRYTNNNNNNNNNDNNNFYNNSRSSLRSTTVTPLSFRNKENILMRKLAAAAASSTSSKEENDPRKSLLHAAERTMAQSVDDLQNLKAANDALRNDLEKMKKQRDADAESHRKALAESNAETAALTENLEILRGEKRLLEQRDEKVRDDRDSAMKELSDVKAKLTASELDVKSKYSEIALLNAAVDEERGNSKALAEKCTDFERVKNELKSKFEVTESEKTKLSEEIEQLGDANDALRKELSDAQHASKKVFESRVVSEREISDLKASLEAMRQELDKETEKRHLAEENVKAIETVKEDIERAASIARTTFEKKVSKLQTKDGTFQEKLKLVNEKREKQNNETKKALEAMTQQCRQAVEKAEALNDELTSTTKKLDDTKAECARLKIEQSEKTKERLDAIEQRNKYEELCRKLELDVARVPGLEFAADAANEEVKALRLKQLEDQSKFSDLEQVEFQLREIIDRGRKETLKLVERGKKAEEEMLKFENMADDLRFKLEQVELSEAMLKKENEERKSALSEMTNASGKFQEEIERLENELERVTTAKLEMENELASFANTNDNDDENNINNAPVASPAGKAGGKAAVQKISQKLADAEADFKWLQDEHEKLHARMRASEEAQKASRATVIAKTKNMVMLKLRGSSLEGKLEKALADIKRLEDTVAAKAAEITAIKLKGTTNSGGKSFFGGSKKSPAKGQAETTTYEAKRMSGFNAFEEKLAVVKLERDIERLGESHAEQIRALEVEVVETKRECFEAKKYADDVVEKANEEVQHAHDREASAKRLAEDETKRARFERDSMAQTKMRTEVALENAAEKMRKLELELGRKPSEMPLVSTMPLVPKTTDKRTTTTTKRNKAMRNIFLSIVVAPIFFIYFVLVFVSYRLSSPPNASDAAYDILPDTSSESVRQSVRIV</sequence>
<dbReference type="AlphaFoldDB" id="K8FAZ9"/>
<dbReference type="EMBL" id="FO082267">
    <property type="protein sequence ID" value="CCO18793.1"/>
    <property type="molecule type" value="Genomic_DNA"/>
</dbReference>
<reference evidence="4 5" key="1">
    <citation type="submission" date="2011-10" db="EMBL/GenBank/DDBJ databases">
        <authorList>
            <person name="Genoscope - CEA"/>
        </authorList>
    </citation>
    <scope>NUCLEOTIDE SEQUENCE [LARGE SCALE GENOMIC DNA]</scope>
    <source>
        <strain evidence="4 5">RCC 1105</strain>
    </source>
</reference>
<name>K8FAZ9_9CHLO</name>
<feature type="coiled-coil region" evidence="1">
    <location>
        <begin position="837"/>
        <end position="864"/>
    </location>
</feature>
<feature type="coiled-coil region" evidence="1">
    <location>
        <begin position="781"/>
        <end position="808"/>
    </location>
</feature>
<feature type="transmembrane region" description="Helical" evidence="3">
    <location>
        <begin position="1056"/>
        <end position="1077"/>
    </location>
</feature>
<keyword evidence="3" id="KW-0812">Transmembrane</keyword>
<feature type="coiled-coil region" evidence="1">
    <location>
        <begin position="401"/>
        <end position="498"/>
    </location>
</feature>
<dbReference type="KEGG" id="bpg:Bathy12g00600"/>
<feature type="coiled-coil region" evidence="1">
    <location>
        <begin position="695"/>
        <end position="747"/>
    </location>
</feature>
<feature type="compositionally biased region" description="Low complexity" evidence="2">
    <location>
        <begin position="136"/>
        <end position="155"/>
    </location>
</feature>
<feature type="compositionally biased region" description="Low complexity" evidence="2">
    <location>
        <begin position="194"/>
        <end position="224"/>
    </location>
</feature>
<feature type="coiled-coil region" evidence="1">
    <location>
        <begin position="524"/>
        <end position="611"/>
    </location>
</feature>
<feature type="region of interest" description="Disordered" evidence="2">
    <location>
        <begin position="966"/>
        <end position="990"/>
    </location>
</feature>
<proteinExistence type="predicted"/>